<comment type="caution">
    <text evidence="1">The sequence shown here is derived from an EMBL/GenBank/DDBJ whole genome shotgun (WGS) entry which is preliminary data.</text>
</comment>
<dbReference type="EMBL" id="LAZR01020691">
    <property type="protein sequence ID" value="KKL87988.1"/>
    <property type="molecule type" value="Genomic_DNA"/>
</dbReference>
<reference evidence="1" key="1">
    <citation type="journal article" date="2015" name="Nature">
        <title>Complex archaea that bridge the gap between prokaryotes and eukaryotes.</title>
        <authorList>
            <person name="Spang A."/>
            <person name="Saw J.H."/>
            <person name="Jorgensen S.L."/>
            <person name="Zaremba-Niedzwiedzka K."/>
            <person name="Martijn J."/>
            <person name="Lind A.E."/>
            <person name="van Eijk R."/>
            <person name="Schleper C."/>
            <person name="Guy L."/>
            <person name="Ettema T.J."/>
        </authorList>
    </citation>
    <scope>NUCLEOTIDE SEQUENCE</scope>
</reference>
<dbReference type="Gene3D" id="3.40.50.300">
    <property type="entry name" value="P-loop containing nucleotide triphosphate hydrolases"/>
    <property type="match status" value="1"/>
</dbReference>
<proteinExistence type="predicted"/>
<sequence length="488" mass="54036">RHWRFKNRETGHVLTFGDSLWPGQQRLAAAMGEYPWLFALKAGKLGFTELECAYDGWQVRFARANGRIHLFSKDAQASKQLLDYVRFGLTHLPGWMMIAPLAAERGGDTGHSLKLRIGEDDLRTVMSYASENFGGVDATASHTHMDELWIMPHPETAWAAASGSVSPSGSMHVVSRGAGDTNFTATLYRQAETAGSLLVPYFAPWHKRPRVPVRKIEPGEDSKAAWYAEMEPTMPGQNMRYFAPASADEALAGSGEDSFVAIEAWDACLDPELPPMVINGVVDQTPLVIGVDAGISSDYFAVVAISRHPDRHDEVAIRAIKLWKPPVKGQIDLSVAEDWLRVICLGGCLMGHPNKSVLEKAAVPGCVACEAGDYIERHKVVQITYDAYQLTLMMQRLQRDRVAWCDEFSQAGDRLKADGALRKLIITRQISYGPSGTEEMREHIKNARARIDPNEDTKLRIVKRHPKAKVDLVVAASMAAARCLYLNI</sequence>
<feature type="non-terminal residue" evidence="1">
    <location>
        <position position="1"/>
    </location>
</feature>
<name>A0A0F9FP40_9ZZZZ</name>
<accession>A0A0F9FP40</accession>
<evidence type="ECO:0008006" key="2">
    <source>
        <dbReference type="Google" id="ProtNLM"/>
    </source>
</evidence>
<organism evidence="1">
    <name type="scientific">marine sediment metagenome</name>
    <dbReference type="NCBI Taxonomy" id="412755"/>
    <lineage>
        <taxon>unclassified sequences</taxon>
        <taxon>metagenomes</taxon>
        <taxon>ecological metagenomes</taxon>
    </lineage>
</organism>
<protein>
    <recommendedName>
        <fullName evidence="2">Terminase large subunit gp17-like C-terminal domain-containing protein</fullName>
    </recommendedName>
</protein>
<gene>
    <name evidence="1" type="ORF">LCGC14_1929230</name>
</gene>
<dbReference type="InterPro" id="IPR027417">
    <property type="entry name" value="P-loop_NTPase"/>
</dbReference>
<dbReference type="AlphaFoldDB" id="A0A0F9FP40"/>
<evidence type="ECO:0000313" key="1">
    <source>
        <dbReference type="EMBL" id="KKL87988.1"/>
    </source>
</evidence>